<name>A0A1I4QXW1_9GAMM</name>
<dbReference type="GO" id="GO:0005524">
    <property type="term" value="F:ATP binding"/>
    <property type="evidence" value="ECO:0007669"/>
    <property type="project" value="UniProtKB-KW"/>
</dbReference>
<dbReference type="FunFam" id="3.30.565.10:FF:000010">
    <property type="entry name" value="Sensor histidine kinase RcsC"/>
    <property type="match status" value="1"/>
</dbReference>
<dbReference type="RefSeq" id="WP_093474552.1">
    <property type="nucleotide sequence ID" value="NZ_FOUI01000005.1"/>
</dbReference>
<dbReference type="SMART" id="SM00388">
    <property type="entry name" value="HisKA"/>
    <property type="match status" value="1"/>
</dbReference>
<dbReference type="InterPro" id="IPR003661">
    <property type="entry name" value="HisK_dim/P_dom"/>
</dbReference>
<dbReference type="SMART" id="SM00448">
    <property type="entry name" value="REC"/>
    <property type="match status" value="1"/>
</dbReference>
<dbReference type="SMART" id="SM00387">
    <property type="entry name" value="HATPase_c"/>
    <property type="match status" value="1"/>
</dbReference>
<evidence type="ECO:0000259" key="26">
    <source>
        <dbReference type="PROSITE" id="PS50113"/>
    </source>
</evidence>
<keyword evidence="5" id="KW-0997">Cell inner membrane</keyword>
<dbReference type="PROSITE" id="PS50110">
    <property type="entry name" value="RESPONSE_REGULATORY"/>
    <property type="match status" value="1"/>
</dbReference>
<feature type="domain" description="HPt" evidence="27">
    <location>
        <begin position="928"/>
        <end position="1019"/>
    </location>
</feature>
<comment type="subunit">
    <text evidence="17">At low DSF concentrations, interacts with RpfF.</text>
</comment>
<dbReference type="InterPro" id="IPR035965">
    <property type="entry name" value="PAS-like_dom_sf"/>
</dbReference>
<evidence type="ECO:0000256" key="18">
    <source>
        <dbReference type="ARBA" id="ARBA00068150"/>
    </source>
</evidence>
<dbReference type="Gene3D" id="3.30.565.10">
    <property type="entry name" value="Histidine kinase-like ATPase, C-terminal domain"/>
    <property type="match status" value="1"/>
</dbReference>
<comment type="catalytic activity">
    <reaction evidence="1">
        <text>ATP + protein L-histidine = ADP + protein N-phospho-L-histidine.</text>
        <dbReference type="EC" id="2.7.13.3"/>
    </reaction>
</comment>
<evidence type="ECO:0000256" key="19">
    <source>
        <dbReference type="ARBA" id="ARBA00070616"/>
    </source>
</evidence>
<dbReference type="InterPro" id="IPR013655">
    <property type="entry name" value="PAS_fold_3"/>
</dbReference>
<dbReference type="InterPro" id="IPR036097">
    <property type="entry name" value="HisK_dim/P_sf"/>
</dbReference>
<feature type="domain" description="Response regulatory" evidence="24">
    <location>
        <begin position="776"/>
        <end position="895"/>
    </location>
</feature>
<evidence type="ECO:0000256" key="13">
    <source>
        <dbReference type="ARBA" id="ARBA00022989"/>
    </source>
</evidence>
<dbReference type="EMBL" id="FOUI01000005">
    <property type="protein sequence ID" value="SFM44837.1"/>
    <property type="molecule type" value="Genomic_DNA"/>
</dbReference>
<evidence type="ECO:0000256" key="22">
    <source>
        <dbReference type="PROSITE-ProRule" id="PRU00244"/>
    </source>
</evidence>
<dbReference type="CDD" id="cd16922">
    <property type="entry name" value="HATPase_EvgS-ArcB-TorS-like"/>
    <property type="match status" value="1"/>
</dbReference>
<dbReference type="PROSITE" id="PS50113">
    <property type="entry name" value="PAC"/>
    <property type="match status" value="2"/>
</dbReference>
<evidence type="ECO:0000256" key="3">
    <source>
        <dbReference type="ARBA" id="ARBA00012438"/>
    </source>
</evidence>
<evidence type="ECO:0000259" key="28">
    <source>
        <dbReference type="PROSITE" id="PS50924"/>
    </source>
</evidence>
<evidence type="ECO:0000256" key="15">
    <source>
        <dbReference type="ARBA" id="ARBA00023136"/>
    </source>
</evidence>
<keyword evidence="11" id="KW-0418">Kinase</keyword>
<evidence type="ECO:0000256" key="2">
    <source>
        <dbReference type="ARBA" id="ARBA00004429"/>
    </source>
</evidence>
<feature type="domain" description="PAC" evidence="26">
    <location>
        <begin position="345"/>
        <end position="395"/>
    </location>
</feature>
<keyword evidence="9" id="KW-0677">Repeat</keyword>
<dbReference type="CDD" id="cd00130">
    <property type="entry name" value="PAS"/>
    <property type="match status" value="2"/>
</dbReference>
<evidence type="ECO:0000256" key="14">
    <source>
        <dbReference type="ARBA" id="ARBA00023012"/>
    </source>
</evidence>
<dbReference type="Pfam" id="PF00989">
    <property type="entry name" value="PAS"/>
    <property type="match status" value="1"/>
</dbReference>
<dbReference type="Pfam" id="PF02518">
    <property type="entry name" value="HATPase_c"/>
    <property type="match status" value="1"/>
</dbReference>
<evidence type="ECO:0000256" key="9">
    <source>
        <dbReference type="ARBA" id="ARBA00022737"/>
    </source>
</evidence>
<keyword evidence="14" id="KW-0902">Two-component regulatory system</keyword>
<dbReference type="NCBIfam" id="TIGR00229">
    <property type="entry name" value="sensory_box"/>
    <property type="match status" value="2"/>
</dbReference>
<evidence type="ECO:0000259" key="24">
    <source>
        <dbReference type="PROSITE" id="PS50110"/>
    </source>
</evidence>
<feature type="domain" description="PAC" evidence="26">
    <location>
        <begin position="472"/>
        <end position="524"/>
    </location>
</feature>
<evidence type="ECO:0000256" key="10">
    <source>
        <dbReference type="ARBA" id="ARBA00022741"/>
    </source>
</evidence>
<dbReference type="InterPro" id="IPR004358">
    <property type="entry name" value="Sig_transdc_His_kin-like_C"/>
</dbReference>
<dbReference type="PRINTS" id="PR00344">
    <property type="entry name" value="BCTRLSENSOR"/>
</dbReference>
<keyword evidence="13 22" id="KW-1133">Transmembrane helix</keyword>
<dbReference type="InterPro" id="IPR005330">
    <property type="entry name" value="MHYT_dom"/>
</dbReference>
<organism evidence="29 30">
    <name type="scientific">Halopseudomonas yangmingensis</name>
    <dbReference type="NCBI Taxonomy" id="1720063"/>
    <lineage>
        <taxon>Bacteria</taxon>
        <taxon>Pseudomonadati</taxon>
        <taxon>Pseudomonadota</taxon>
        <taxon>Gammaproteobacteria</taxon>
        <taxon>Pseudomonadales</taxon>
        <taxon>Pseudomonadaceae</taxon>
        <taxon>Halopseudomonas</taxon>
    </lineage>
</organism>
<dbReference type="PROSITE" id="PS50109">
    <property type="entry name" value="HIS_KIN"/>
    <property type="match status" value="1"/>
</dbReference>
<dbReference type="Gene3D" id="1.10.287.130">
    <property type="match status" value="1"/>
</dbReference>
<gene>
    <name evidence="29" type="ORF">SAMN05216217_105104</name>
</gene>
<dbReference type="Gene3D" id="1.20.120.160">
    <property type="entry name" value="HPT domain"/>
    <property type="match status" value="1"/>
</dbReference>
<dbReference type="InterPro" id="IPR003594">
    <property type="entry name" value="HATPase_dom"/>
</dbReference>
<keyword evidence="8 22" id="KW-0812">Transmembrane</keyword>
<dbReference type="Proteomes" id="UP000243629">
    <property type="component" value="Unassembled WGS sequence"/>
</dbReference>
<dbReference type="SUPFAM" id="SSF47226">
    <property type="entry name" value="Histidine-containing phosphotransfer domain, HPT domain"/>
    <property type="match status" value="1"/>
</dbReference>
<dbReference type="PANTHER" id="PTHR43047">
    <property type="entry name" value="TWO-COMPONENT HISTIDINE PROTEIN KINASE"/>
    <property type="match status" value="1"/>
</dbReference>
<evidence type="ECO:0000256" key="4">
    <source>
        <dbReference type="ARBA" id="ARBA00022475"/>
    </source>
</evidence>
<keyword evidence="4" id="KW-1003">Cell membrane</keyword>
<dbReference type="InterPro" id="IPR001610">
    <property type="entry name" value="PAC"/>
</dbReference>
<dbReference type="PROSITE" id="PS50112">
    <property type="entry name" value="PAS"/>
    <property type="match status" value="1"/>
</dbReference>
<keyword evidence="7" id="KW-0808">Transferase</keyword>
<comment type="function">
    <text evidence="16">Putative oxygen sensor; modulates the activity of FixJ, a transcriptional activator of nitrogen fixation fixK gene. FixL probably acts as a kinase that phosphorylates FixJ.</text>
</comment>
<feature type="transmembrane region" description="Helical" evidence="22">
    <location>
        <begin position="188"/>
        <end position="213"/>
    </location>
</feature>
<feature type="modified residue" description="Phosphohistidine" evidence="20">
    <location>
        <position position="967"/>
    </location>
</feature>
<dbReference type="GO" id="GO:0000155">
    <property type="term" value="F:phosphorelay sensor kinase activity"/>
    <property type="evidence" value="ECO:0007669"/>
    <property type="project" value="InterPro"/>
</dbReference>
<keyword evidence="6 21" id="KW-0597">Phosphoprotein</keyword>
<evidence type="ECO:0000256" key="16">
    <source>
        <dbReference type="ARBA" id="ARBA00059827"/>
    </source>
</evidence>
<dbReference type="GO" id="GO:0006355">
    <property type="term" value="P:regulation of DNA-templated transcription"/>
    <property type="evidence" value="ECO:0007669"/>
    <property type="project" value="InterPro"/>
</dbReference>
<feature type="transmembrane region" description="Helical" evidence="22">
    <location>
        <begin position="233"/>
        <end position="256"/>
    </location>
</feature>
<dbReference type="AlphaFoldDB" id="A0A1I4QXW1"/>
<dbReference type="SUPFAM" id="SSF55785">
    <property type="entry name" value="PYP-like sensor domain (PAS domain)"/>
    <property type="match status" value="2"/>
</dbReference>
<feature type="transmembrane region" description="Helical" evidence="22">
    <location>
        <begin position="60"/>
        <end position="83"/>
    </location>
</feature>
<evidence type="ECO:0000259" key="23">
    <source>
        <dbReference type="PROSITE" id="PS50109"/>
    </source>
</evidence>
<evidence type="ECO:0000256" key="1">
    <source>
        <dbReference type="ARBA" id="ARBA00000085"/>
    </source>
</evidence>
<accession>A0A1I4QXW1</accession>
<evidence type="ECO:0000256" key="7">
    <source>
        <dbReference type="ARBA" id="ARBA00022679"/>
    </source>
</evidence>
<evidence type="ECO:0000256" key="6">
    <source>
        <dbReference type="ARBA" id="ARBA00022553"/>
    </source>
</evidence>
<dbReference type="FunFam" id="2.10.70.100:FF:000001">
    <property type="entry name" value="Sensory transduction histidine kinase"/>
    <property type="match status" value="1"/>
</dbReference>
<dbReference type="Pfam" id="PF03707">
    <property type="entry name" value="MHYT"/>
    <property type="match status" value="3"/>
</dbReference>
<feature type="modified residue" description="4-aspartylphosphate" evidence="21">
    <location>
        <position position="825"/>
    </location>
</feature>
<keyword evidence="10" id="KW-0547">Nucleotide-binding</keyword>
<dbReference type="SMART" id="SM00091">
    <property type="entry name" value="PAS"/>
    <property type="match status" value="2"/>
</dbReference>
<feature type="domain" description="Histidine kinase" evidence="23">
    <location>
        <begin position="542"/>
        <end position="757"/>
    </location>
</feature>
<dbReference type="Pfam" id="PF00072">
    <property type="entry name" value="Response_reg"/>
    <property type="match status" value="1"/>
</dbReference>
<dbReference type="Pfam" id="PF01627">
    <property type="entry name" value="Hpt"/>
    <property type="match status" value="1"/>
</dbReference>
<dbReference type="SUPFAM" id="SSF47384">
    <property type="entry name" value="Homodimeric domain of signal transducing histidine kinase"/>
    <property type="match status" value="1"/>
</dbReference>
<dbReference type="InterPro" id="IPR036641">
    <property type="entry name" value="HPT_dom_sf"/>
</dbReference>
<feature type="transmembrane region" description="Helical" evidence="22">
    <location>
        <begin position="26"/>
        <end position="48"/>
    </location>
</feature>
<feature type="domain" description="MHYT" evidence="28">
    <location>
        <begin position="22"/>
        <end position="217"/>
    </location>
</feature>
<dbReference type="Pfam" id="PF00512">
    <property type="entry name" value="HisKA"/>
    <property type="match status" value="1"/>
</dbReference>
<dbReference type="Gene3D" id="3.30.450.20">
    <property type="entry name" value="PAS domain"/>
    <property type="match status" value="2"/>
</dbReference>
<evidence type="ECO:0000313" key="29">
    <source>
        <dbReference type="EMBL" id="SFM44837.1"/>
    </source>
</evidence>
<dbReference type="InterPro" id="IPR036890">
    <property type="entry name" value="HATPase_C_sf"/>
</dbReference>
<reference evidence="30" key="1">
    <citation type="submission" date="2016-10" db="EMBL/GenBank/DDBJ databases">
        <authorList>
            <person name="Varghese N."/>
            <person name="Submissions S."/>
        </authorList>
    </citation>
    <scope>NUCLEOTIDE SEQUENCE [LARGE SCALE GENOMIC DNA]</scope>
    <source>
        <strain evidence="30">DSM 24213</strain>
    </source>
</reference>
<proteinExistence type="predicted"/>
<feature type="transmembrane region" description="Helical" evidence="22">
    <location>
        <begin position="157"/>
        <end position="176"/>
    </location>
</feature>
<dbReference type="Gene3D" id="3.40.50.2300">
    <property type="match status" value="1"/>
</dbReference>
<dbReference type="FunFam" id="1.10.287.130:FF:000002">
    <property type="entry name" value="Two-component osmosensing histidine kinase"/>
    <property type="match status" value="1"/>
</dbReference>
<dbReference type="SMART" id="SM00086">
    <property type="entry name" value="PAC"/>
    <property type="match status" value="2"/>
</dbReference>
<keyword evidence="30" id="KW-1185">Reference proteome</keyword>
<dbReference type="InterPro" id="IPR000014">
    <property type="entry name" value="PAS"/>
</dbReference>
<dbReference type="InterPro" id="IPR008207">
    <property type="entry name" value="Sig_transdc_His_kin_Hpt_dom"/>
</dbReference>
<dbReference type="FunFam" id="3.30.450.20:FF:000060">
    <property type="entry name" value="Sensor protein FixL"/>
    <property type="match status" value="1"/>
</dbReference>
<evidence type="ECO:0000256" key="8">
    <source>
        <dbReference type="ARBA" id="ARBA00022692"/>
    </source>
</evidence>
<dbReference type="Pfam" id="PF08447">
    <property type="entry name" value="PAS_3"/>
    <property type="match status" value="1"/>
</dbReference>
<feature type="transmembrane region" description="Helical" evidence="22">
    <location>
        <begin position="123"/>
        <end position="145"/>
    </location>
</feature>
<dbReference type="InterPro" id="IPR001789">
    <property type="entry name" value="Sig_transdc_resp-reg_receiver"/>
</dbReference>
<dbReference type="CDD" id="cd17546">
    <property type="entry name" value="REC_hyHK_CKI1_RcsC-like"/>
    <property type="match status" value="1"/>
</dbReference>
<dbReference type="STRING" id="1720063.SAMN05216217_105104"/>
<evidence type="ECO:0000259" key="27">
    <source>
        <dbReference type="PROSITE" id="PS50894"/>
    </source>
</evidence>
<dbReference type="SUPFAM" id="SSF55874">
    <property type="entry name" value="ATPase domain of HSP90 chaperone/DNA topoisomerase II/histidine kinase"/>
    <property type="match status" value="1"/>
</dbReference>
<dbReference type="InterPro" id="IPR013767">
    <property type="entry name" value="PAS_fold"/>
</dbReference>
<evidence type="ECO:0000256" key="21">
    <source>
        <dbReference type="PROSITE-ProRule" id="PRU00169"/>
    </source>
</evidence>
<protein>
    <recommendedName>
        <fullName evidence="19">Sensor protein FixL</fullName>
        <ecNumber evidence="3">2.7.13.3</ecNumber>
    </recommendedName>
    <alternativeName>
        <fullName evidence="18">Sensory/regulatory protein RpfC</fullName>
    </alternativeName>
</protein>
<dbReference type="InterPro" id="IPR005467">
    <property type="entry name" value="His_kinase_dom"/>
</dbReference>
<dbReference type="InterPro" id="IPR011006">
    <property type="entry name" value="CheY-like_superfamily"/>
</dbReference>
<dbReference type="GO" id="GO:0005886">
    <property type="term" value="C:plasma membrane"/>
    <property type="evidence" value="ECO:0007669"/>
    <property type="project" value="UniProtKB-SubCell"/>
</dbReference>
<keyword evidence="15 22" id="KW-0472">Membrane</keyword>
<dbReference type="InterPro" id="IPR000700">
    <property type="entry name" value="PAS-assoc_C"/>
</dbReference>
<evidence type="ECO:0000256" key="17">
    <source>
        <dbReference type="ARBA" id="ARBA00064003"/>
    </source>
</evidence>
<dbReference type="CDD" id="cd00082">
    <property type="entry name" value="HisKA"/>
    <property type="match status" value="1"/>
</dbReference>
<evidence type="ECO:0000256" key="20">
    <source>
        <dbReference type="PROSITE-ProRule" id="PRU00110"/>
    </source>
</evidence>
<dbReference type="PROSITE" id="PS50924">
    <property type="entry name" value="MHYT"/>
    <property type="match status" value="1"/>
</dbReference>
<dbReference type="PROSITE" id="PS50894">
    <property type="entry name" value="HPT"/>
    <property type="match status" value="1"/>
</dbReference>
<sequence>MSLVDLFSLSDSEQALLLQGQHSHGLMLLSVVIAVLASGFAFQLASLVRVAGTAWMRRSALLSGSLTLGGGIWAMHFIGMLAFELPVPVYYDPLITSLSMLPAVLASWIVLRLLSQQQISLREIVIGGVLMGVGIGAMHYSGMLALRSSAQLKFDPLWFLLSLLVALGMSMLALWLRFGLKQRFGLSHLLTVTLGGIGMGLAIASMHYTGMAAVRFIGSDSLPVPASVPDRTVLALAIAMLMLALGLVVGVINGILRYRYLLGKMQASENRLRAMVDTAVDGIITINAQGLIESFNHSAERLFGWSASEVIGRNIRMLMPEPYSSGHDQYLQNYLSTGQARIIGTGREVTALRRDGSHVPIRLAIGQMRIDHRPLFVGFVTDISERKAIEQSLRDSERQYSSLIANIPGVSFRCLPQRDWQMLFISDAVEQLTGWPAAGFMDGKSFAEVIYPGDAEAVYGEVMARLAKREQYHIEYRIIRRDGSLRWVSESASAIYDASGKPEWIDGVILDITERREILQQLQQAKERAEQAAAAKGAFLANMSHEIRTPMNAIIGFSELLLDTPLQPTQYRHLHTVHRSARSLLGLLNDILDTAKLERGALELEQQLLDLHGLCTELLEILRLQAENKGLRIHLDYQAAEQGLLGDPLRLRQILTNLLGNAVKFTEQGEVRLRVSEADGQLRFDVEDTGIGIPAERLERIFEPFAQADASMSRRFGGTGLGTTIARQLSELMGGSLKVRSQPGVGSCFSLCLPQTTQAWQAPLGSATSLSLPSLRVLCADDVEENLELLQLTLQRAGHQVSLARNGQQACALFARQPFELVLMDVQMPDMDGLDATREIRRIEAAQGRSRTPVIALTASVLDHDRQAARDAGMDSFASKPLDWPQLQEEIGRLLGVSQTTLVSPARGIDSDSTAVIDWAAGERRWGDRQRLLAALQGFVRQAQQQLTAYLSQPPQNQPDNLAALLHRLRGSALNLDVPRLIRCLTKLEQQLQVAPDMPVSLQPLQAALEELQQQLPADLQDSRPTASAATPAHWQQLQQALQRGELDQALQAQLLATLEAPQRQQLASALDDFDFERALALINDWRKTSGETPDAAR</sequence>
<comment type="subcellular location">
    <subcellularLocation>
        <location evidence="2">Cell inner membrane</location>
        <topology evidence="2">Multi-pass membrane protein</topology>
    </subcellularLocation>
</comment>
<dbReference type="PANTHER" id="PTHR43047:SF64">
    <property type="entry name" value="HISTIDINE KINASE CONTAINING CHEY-HOMOLOGOUS RECEIVER DOMAIN AND PAS DOMAIN-RELATED"/>
    <property type="match status" value="1"/>
</dbReference>
<evidence type="ECO:0000313" key="30">
    <source>
        <dbReference type="Proteomes" id="UP000243629"/>
    </source>
</evidence>
<evidence type="ECO:0000256" key="11">
    <source>
        <dbReference type="ARBA" id="ARBA00022777"/>
    </source>
</evidence>
<evidence type="ECO:0000259" key="25">
    <source>
        <dbReference type="PROSITE" id="PS50112"/>
    </source>
</evidence>
<keyword evidence="12" id="KW-0067">ATP-binding</keyword>
<feature type="domain" description="PAS" evidence="25">
    <location>
        <begin position="268"/>
        <end position="338"/>
    </location>
</feature>
<dbReference type="SUPFAM" id="SSF52172">
    <property type="entry name" value="CheY-like"/>
    <property type="match status" value="1"/>
</dbReference>
<evidence type="ECO:0000256" key="12">
    <source>
        <dbReference type="ARBA" id="ARBA00022840"/>
    </source>
</evidence>
<feature type="transmembrane region" description="Helical" evidence="22">
    <location>
        <begin position="89"/>
        <end position="111"/>
    </location>
</feature>
<dbReference type="EC" id="2.7.13.3" evidence="3"/>
<evidence type="ECO:0000256" key="5">
    <source>
        <dbReference type="ARBA" id="ARBA00022519"/>
    </source>
</evidence>
<dbReference type="OrthoDB" id="9810730at2"/>